<evidence type="ECO:0000256" key="5">
    <source>
        <dbReference type="ARBA" id="ARBA00022679"/>
    </source>
</evidence>
<evidence type="ECO:0000259" key="11">
    <source>
        <dbReference type="PROSITE" id="PS51081"/>
    </source>
</evidence>
<keyword evidence="7 10" id="KW-0863">Zinc-finger</keyword>
<dbReference type="STRING" id="136037.A0A067QPF2"/>
<keyword evidence="9" id="KW-0862">Zinc</keyword>
<dbReference type="InterPro" id="IPR004162">
    <property type="entry name" value="SINA-like_animal"/>
</dbReference>
<dbReference type="GO" id="GO:0043161">
    <property type="term" value="P:proteasome-mediated ubiquitin-dependent protein catabolic process"/>
    <property type="evidence" value="ECO:0007669"/>
    <property type="project" value="TreeGrafter"/>
</dbReference>
<dbReference type="Pfam" id="PF21361">
    <property type="entry name" value="Sina_ZnF"/>
    <property type="match status" value="1"/>
</dbReference>
<gene>
    <name evidence="12" type="ORF">L798_14870</name>
</gene>
<dbReference type="Pfam" id="PF21362">
    <property type="entry name" value="Sina_RING"/>
    <property type="match status" value="1"/>
</dbReference>
<evidence type="ECO:0000256" key="9">
    <source>
        <dbReference type="ARBA" id="ARBA00022833"/>
    </source>
</evidence>
<dbReference type="GO" id="GO:0008270">
    <property type="term" value="F:zinc ion binding"/>
    <property type="evidence" value="ECO:0007669"/>
    <property type="project" value="UniProtKB-KW"/>
</dbReference>
<dbReference type="GO" id="GO:0061630">
    <property type="term" value="F:ubiquitin protein ligase activity"/>
    <property type="evidence" value="ECO:0007669"/>
    <property type="project" value="UniProtKB-EC"/>
</dbReference>
<comment type="catalytic activity">
    <reaction evidence="1">
        <text>S-ubiquitinyl-[E2 ubiquitin-conjugating enzyme]-L-cysteine + [acceptor protein]-L-lysine = [E2 ubiquitin-conjugating enzyme]-L-cysteine + N(6)-ubiquitinyl-[acceptor protein]-L-lysine.</text>
        <dbReference type="EC" id="2.3.2.27"/>
    </reaction>
</comment>
<dbReference type="EC" id="2.3.2.27" evidence="4"/>
<sequence>METDELPFVDLTPMSQLLVCPECDNLLVQPTSVCVSGHTFCTACRLELDKCSTCDGTFLEHARNILIEQICKLIGNMCPYSASGCKYTLTATLLPVHVSRCVYRKLECPLNKIPACSCSWSSVVKNLVPHVMKCHEDKVSERNYIMSTALQSDVKIIIHKGEVFLYYKYHDGDEWFAIIQRAGCTELKFRSVFIIRSSQNKIESVNMTFPVTSIEESMDDVFEQGRSMILDDTVVDKFTVGDEICMMVAVEEVE</sequence>
<dbReference type="Gene3D" id="3.30.40.10">
    <property type="entry name" value="Zinc/RING finger domain, C3HC4 (zinc finger)"/>
    <property type="match status" value="1"/>
</dbReference>
<name>A0A067QPF2_ZOONE</name>
<dbReference type="InterPro" id="IPR013010">
    <property type="entry name" value="Znf_SIAH"/>
</dbReference>
<dbReference type="OrthoDB" id="4788989at2759"/>
<evidence type="ECO:0000313" key="13">
    <source>
        <dbReference type="Proteomes" id="UP000027135"/>
    </source>
</evidence>
<evidence type="ECO:0000256" key="8">
    <source>
        <dbReference type="ARBA" id="ARBA00022786"/>
    </source>
</evidence>
<dbReference type="Proteomes" id="UP000027135">
    <property type="component" value="Unassembled WGS sequence"/>
</dbReference>
<dbReference type="InterPro" id="IPR008974">
    <property type="entry name" value="TRAF-like"/>
</dbReference>
<dbReference type="PANTHER" id="PTHR45877:SF2">
    <property type="entry name" value="E3 UBIQUITIN-PROTEIN LIGASE SINA-RELATED"/>
    <property type="match status" value="1"/>
</dbReference>
<dbReference type="InterPro" id="IPR013083">
    <property type="entry name" value="Znf_RING/FYVE/PHD"/>
</dbReference>
<protein>
    <recommendedName>
        <fullName evidence="4">RING-type E3 ubiquitin transferase</fullName>
        <ecNumber evidence="4">2.3.2.27</ecNumber>
    </recommendedName>
</protein>
<evidence type="ECO:0000256" key="7">
    <source>
        <dbReference type="ARBA" id="ARBA00022771"/>
    </source>
</evidence>
<dbReference type="EMBL" id="KK853101">
    <property type="protein sequence ID" value="KDR11329.1"/>
    <property type="molecule type" value="Genomic_DNA"/>
</dbReference>
<dbReference type="AlphaFoldDB" id="A0A067QPF2"/>
<evidence type="ECO:0000256" key="4">
    <source>
        <dbReference type="ARBA" id="ARBA00012483"/>
    </source>
</evidence>
<keyword evidence="6" id="KW-0479">Metal-binding</keyword>
<comment type="similarity">
    <text evidence="3">Belongs to the SINA (Seven in absentia) family.</text>
</comment>
<proteinExistence type="inferred from homology"/>
<dbReference type="PROSITE" id="PS51081">
    <property type="entry name" value="ZF_SIAH"/>
    <property type="match status" value="1"/>
</dbReference>
<dbReference type="GO" id="GO:0031624">
    <property type="term" value="F:ubiquitin conjugating enzyme binding"/>
    <property type="evidence" value="ECO:0007669"/>
    <property type="project" value="TreeGrafter"/>
</dbReference>
<dbReference type="GO" id="GO:0016567">
    <property type="term" value="P:protein ubiquitination"/>
    <property type="evidence" value="ECO:0007669"/>
    <property type="project" value="UniProtKB-UniPathway"/>
</dbReference>
<reference evidence="12 13" key="1">
    <citation type="journal article" date="2014" name="Nat. Commun.">
        <title>Molecular traces of alternative social organization in a termite genome.</title>
        <authorList>
            <person name="Terrapon N."/>
            <person name="Li C."/>
            <person name="Robertson H.M."/>
            <person name="Ji L."/>
            <person name="Meng X."/>
            <person name="Booth W."/>
            <person name="Chen Z."/>
            <person name="Childers C.P."/>
            <person name="Glastad K.M."/>
            <person name="Gokhale K."/>
            <person name="Gowin J."/>
            <person name="Gronenberg W."/>
            <person name="Hermansen R.A."/>
            <person name="Hu H."/>
            <person name="Hunt B.G."/>
            <person name="Huylmans A.K."/>
            <person name="Khalil S.M."/>
            <person name="Mitchell R.D."/>
            <person name="Munoz-Torres M.C."/>
            <person name="Mustard J.A."/>
            <person name="Pan H."/>
            <person name="Reese J.T."/>
            <person name="Scharf M.E."/>
            <person name="Sun F."/>
            <person name="Vogel H."/>
            <person name="Xiao J."/>
            <person name="Yang W."/>
            <person name="Yang Z."/>
            <person name="Yang Z."/>
            <person name="Zhou J."/>
            <person name="Zhu J."/>
            <person name="Brent C.S."/>
            <person name="Elsik C.G."/>
            <person name="Goodisman M.A."/>
            <person name="Liberles D.A."/>
            <person name="Roe R.M."/>
            <person name="Vargo E.L."/>
            <person name="Vilcinskas A."/>
            <person name="Wang J."/>
            <person name="Bornberg-Bauer E."/>
            <person name="Korb J."/>
            <person name="Zhang G."/>
            <person name="Liebig J."/>
        </authorList>
    </citation>
    <scope>NUCLEOTIDE SEQUENCE [LARGE SCALE GENOMIC DNA]</scope>
    <source>
        <tissue evidence="12">Whole organism</tissue>
    </source>
</reference>
<evidence type="ECO:0000256" key="3">
    <source>
        <dbReference type="ARBA" id="ARBA00009119"/>
    </source>
</evidence>
<evidence type="ECO:0000256" key="2">
    <source>
        <dbReference type="ARBA" id="ARBA00004906"/>
    </source>
</evidence>
<organism evidence="12 13">
    <name type="scientific">Zootermopsis nevadensis</name>
    <name type="common">Dampwood termite</name>
    <dbReference type="NCBI Taxonomy" id="136037"/>
    <lineage>
        <taxon>Eukaryota</taxon>
        <taxon>Metazoa</taxon>
        <taxon>Ecdysozoa</taxon>
        <taxon>Arthropoda</taxon>
        <taxon>Hexapoda</taxon>
        <taxon>Insecta</taxon>
        <taxon>Pterygota</taxon>
        <taxon>Neoptera</taxon>
        <taxon>Polyneoptera</taxon>
        <taxon>Dictyoptera</taxon>
        <taxon>Blattodea</taxon>
        <taxon>Blattoidea</taxon>
        <taxon>Termitoidae</taxon>
        <taxon>Termopsidae</taxon>
        <taxon>Zootermopsis</taxon>
    </lineage>
</organism>
<dbReference type="Gene3D" id="2.60.210.10">
    <property type="entry name" value="Apoptosis, Tumor Necrosis Factor Receptor Associated Protein 2, Chain A"/>
    <property type="match status" value="1"/>
</dbReference>
<evidence type="ECO:0000256" key="10">
    <source>
        <dbReference type="PROSITE-ProRule" id="PRU00455"/>
    </source>
</evidence>
<comment type="pathway">
    <text evidence="2">Protein modification; protein ubiquitination.</text>
</comment>
<dbReference type="eggNOG" id="KOG3002">
    <property type="taxonomic scope" value="Eukaryota"/>
</dbReference>
<feature type="domain" description="SIAH-type" evidence="11">
    <location>
        <begin position="73"/>
        <end position="136"/>
    </location>
</feature>
<keyword evidence="8" id="KW-0833">Ubl conjugation pathway</keyword>
<dbReference type="SUPFAM" id="SSF49599">
    <property type="entry name" value="TRAF domain-like"/>
    <property type="match status" value="1"/>
</dbReference>
<evidence type="ECO:0000313" key="12">
    <source>
        <dbReference type="EMBL" id="KDR11329.1"/>
    </source>
</evidence>
<dbReference type="InParanoid" id="A0A067QPF2"/>
<evidence type="ECO:0000256" key="6">
    <source>
        <dbReference type="ARBA" id="ARBA00022723"/>
    </source>
</evidence>
<dbReference type="GO" id="GO:0005737">
    <property type="term" value="C:cytoplasm"/>
    <property type="evidence" value="ECO:0007669"/>
    <property type="project" value="TreeGrafter"/>
</dbReference>
<keyword evidence="5" id="KW-0808">Transferase</keyword>
<keyword evidence="13" id="KW-1185">Reference proteome</keyword>
<dbReference type="UniPathway" id="UPA00143"/>
<accession>A0A067QPF2</accession>
<dbReference type="InterPro" id="IPR049548">
    <property type="entry name" value="Sina-like_RING"/>
</dbReference>
<evidence type="ECO:0000256" key="1">
    <source>
        <dbReference type="ARBA" id="ARBA00000900"/>
    </source>
</evidence>
<dbReference type="PANTHER" id="PTHR45877">
    <property type="entry name" value="E3 UBIQUITIN-PROTEIN LIGASE SIAH2"/>
    <property type="match status" value="1"/>
</dbReference>